<reference evidence="7 8" key="1">
    <citation type="submission" date="2017-04" db="EMBL/GenBank/DDBJ databases">
        <title>Presence of VIM-2 positive Pseudomonas species in chickens and their surrounding environment.</title>
        <authorList>
            <person name="Zhang R."/>
        </authorList>
    </citation>
    <scope>NUCLEOTIDE SEQUENCE [LARGE SCALE GENOMIC DNA]</scope>
    <source>
        <strain evidence="7 8">DZ-C18</strain>
    </source>
</reference>
<evidence type="ECO:0000256" key="2">
    <source>
        <dbReference type="ARBA" id="ARBA00022723"/>
    </source>
</evidence>
<dbReference type="PANTHER" id="PTHR22726:SF1">
    <property type="entry name" value="METALLOENDOPEPTIDASE OMA1, MITOCHONDRIAL"/>
    <property type="match status" value="1"/>
</dbReference>
<keyword evidence="3 6" id="KW-0378">Hydrolase</keyword>
<comment type="cofactor">
    <cofactor evidence="6">
        <name>Zn(2+)</name>
        <dbReference type="ChEBI" id="CHEBI:29105"/>
    </cofactor>
    <text evidence="6">Binds 1 zinc ion per subunit.</text>
</comment>
<dbReference type="Pfam" id="PF01435">
    <property type="entry name" value="Peptidase_M48"/>
    <property type="match status" value="1"/>
</dbReference>
<dbReference type="GO" id="GO:0051603">
    <property type="term" value="P:proteolysis involved in protein catabolic process"/>
    <property type="evidence" value="ECO:0007669"/>
    <property type="project" value="TreeGrafter"/>
</dbReference>
<comment type="similarity">
    <text evidence="6">Belongs to the peptidase M48 family.</text>
</comment>
<dbReference type="AlphaFoldDB" id="A0A1X0ZVZ3"/>
<dbReference type="GO" id="GO:0016020">
    <property type="term" value="C:membrane"/>
    <property type="evidence" value="ECO:0007669"/>
    <property type="project" value="TreeGrafter"/>
</dbReference>
<dbReference type="RefSeq" id="WP_084851887.1">
    <property type="nucleotide sequence ID" value="NZ_MN961670.1"/>
</dbReference>
<keyword evidence="4 6" id="KW-0862">Zinc</keyword>
<evidence type="ECO:0000256" key="5">
    <source>
        <dbReference type="ARBA" id="ARBA00023049"/>
    </source>
</evidence>
<keyword evidence="2" id="KW-0479">Metal-binding</keyword>
<dbReference type="InterPro" id="IPR001915">
    <property type="entry name" value="Peptidase_M48"/>
</dbReference>
<keyword evidence="5 6" id="KW-0482">Metalloprotease</keyword>
<evidence type="ECO:0000313" key="8">
    <source>
        <dbReference type="Proteomes" id="UP000193675"/>
    </source>
</evidence>
<comment type="caution">
    <text evidence="7">The sequence shown here is derived from an EMBL/GenBank/DDBJ whole genome shotgun (WGS) entry which is preliminary data.</text>
</comment>
<organism evidence="7 8">
    <name type="scientific">Pseudomonas putida</name>
    <name type="common">Arthrobacter siderocapsulatus</name>
    <dbReference type="NCBI Taxonomy" id="303"/>
    <lineage>
        <taxon>Bacteria</taxon>
        <taxon>Pseudomonadati</taxon>
        <taxon>Pseudomonadota</taxon>
        <taxon>Gammaproteobacteria</taxon>
        <taxon>Pseudomonadales</taxon>
        <taxon>Pseudomonadaceae</taxon>
        <taxon>Pseudomonas</taxon>
    </lineage>
</organism>
<dbReference type="CDD" id="cd07331">
    <property type="entry name" value="M48C_Oma1_like"/>
    <property type="match status" value="1"/>
</dbReference>
<evidence type="ECO:0000256" key="3">
    <source>
        <dbReference type="ARBA" id="ARBA00022801"/>
    </source>
</evidence>
<evidence type="ECO:0000256" key="6">
    <source>
        <dbReference type="RuleBase" id="RU003983"/>
    </source>
</evidence>
<dbReference type="PANTHER" id="PTHR22726">
    <property type="entry name" value="METALLOENDOPEPTIDASE OMA1"/>
    <property type="match status" value="1"/>
</dbReference>
<dbReference type="Proteomes" id="UP000193675">
    <property type="component" value="Unassembled WGS sequence"/>
</dbReference>
<keyword evidence="1 6" id="KW-0645">Protease</keyword>
<dbReference type="PROSITE" id="PS51257">
    <property type="entry name" value="PROKAR_LIPOPROTEIN"/>
    <property type="match status" value="1"/>
</dbReference>
<dbReference type="GO" id="GO:0004222">
    <property type="term" value="F:metalloendopeptidase activity"/>
    <property type="evidence" value="ECO:0007669"/>
    <property type="project" value="InterPro"/>
</dbReference>
<gene>
    <name evidence="7" type="ORF">B7H17_14135</name>
</gene>
<proteinExistence type="inferred from homology"/>
<dbReference type="InterPro" id="IPR051156">
    <property type="entry name" value="Mito/Outer_Membr_Metalloprot"/>
</dbReference>
<dbReference type="GO" id="GO:0046872">
    <property type="term" value="F:metal ion binding"/>
    <property type="evidence" value="ECO:0007669"/>
    <property type="project" value="UniProtKB-KW"/>
</dbReference>
<dbReference type="EMBL" id="NBWC01000017">
    <property type="protein sequence ID" value="ORL63686.1"/>
    <property type="molecule type" value="Genomic_DNA"/>
</dbReference>
<evidence type="ECO:0000313" key="7">
    <source>
        <dbReference type="EMBL" id="ORL63686.1"/>
    </source>
</evidence>
<evidence type="ECO:0000256" key="4">
    <source>
        <dbReference type="ARBA" id="ARBA00022833"/>
    </source>
</evidence>
<dbReference type="Gene3D" id="3.30.2010.10">
    <property type="entry name" value="Metalloproteases ('zincins'), catalytic domain"/>
    <property type="match status" value="1"/>
</dbReference>
<sequence length="273" mass="29331">MNRFWLVGLTGMLSLLVGCTGIQTTKPGVVGVDRTQYMFTGFSEADVEKSYALTYKAGVKKAEAAGVLVTDSPLGKHVQSLTVKLVMQTHVFRPNAEKWGWFVNLIDQDVVNANCGPGGKIVVYTGLIKRLNLTDDELAMVLGHEIAHALRQHGREQASANAVFELAGGVGANVLKAGSLGKSAITKVLYTGVGLPFSRRDEEEADLIGLELAARAGFDPRAAITLWQKMAALDKGNSTPAFLSTHPSDTQRMKVLVDAIPKVIPLYQAALLQ</sequence>
<accession>A0A1X0ZVZ3</accession>
<dbReference type="OrthoDB" id="9810445at2"/>
<protein>
    <submittedName>
        <fullName evidence="7">Peptidase M48</fullName>
    </submittedName>
</protein>
<evidence type="ECO:0000256" key="1">
    <source>
        <dbReference type="ARBA" id="ARBA00022670"/>
    </source>
</evidence>
<name>A0A1X0ZVZ3_PSEPU</name>